<name>A0ABS7L1P0_CLOSR</name>
<dbReference type="InterPro" id="IPR005802">
    <property type="entry name" value="ADC_synth_comp_1"/>
</dbReference>
<evidence type="ECO:0000256" key="5">
    <source>
        <dbReference type="ARBA" id="ARBA00022679"/>
    </source>
</evidence>
<keyword evidence="8" id="KW-0456">Lyase</keyword>
<dbReference type="PANTHER" id="PTHR11236:SF48">
    <property type="entry name" value="ISOCHORISMATE SYNTHASE MENF"/>
    <property type="match status" value="1"/>
</dbReference>
<comment type="catalytic activity">
    <reaction evidence="10">
        <text>chorismate + L-glutamine = anthranilate + pyruvate + L-glutamate + H(+)</text>
        <dbReference type="Rhea" id="RHEA:21732"/>
        <dbReference type="ChEBI" id="CHEBI:15361"/>
        <dbReference type="ChEBI" id="CHEBI:15378"/>
        <dbReference type="ChEBI" id="CHEBI:16567"/>
        <dbReference type="ChEBI" id="CHEBI:29748"/>
        <dbReference type="ChEBI" id="CHEBI:29985"/>
        <dbReference type="ChEBI" id="CHEBI:58359"/>
        <dbReference type="EC" id="4.1.3.27"/>
    </reaction>
</comment>
<dbReference type="SUPFAM" id="SSF56322">
    <property type="entry name" value="ADC synthase"/>
    <property type="match status" value="1"/>
</dbReference>
<evidence type="ECO:0000313" key="14">
    <source>
        <dbReference type="Proteomes" id="UP001299068"/>
    </source>
</evidence>
<keyword evidence="7" id="KW-0460">Magnesium</keyword>
<dbReference type="GO" id="GO:0046820">
    <property type="term" value="F:4-amino-4-deoxychorismate synthase activity"/>
    <property type="evidence" value="ECO:0007669"/>
    <property type="project" value="UniProtKB-EC"/>
</dbReference>
<keyword evidence="13" id="KW-0032">Aminotransferase</keyword>
<dbReference type="EC" id="2.6.1.85" evidence="3"/>
<reference evidence="13 14" key="1">
    <citation type="journal article" date="2021" name="Cell Host Microbe">
        <title>in vivo commensal control of Clostridioides difficile virulence.</title>
        <authorList>
            <person name="Girinathan B.P."/>
            <person name="Dibenedetto N."/>
            <person name="Worley J.N."/>
            <person name="Peltier J."/>
            <person name="Arrieta-Ortiz M.L."/>
            <person name="Rupa Christinal Immanuel S."/>
            <person name="Lavin R."/>
            <person name="Delaney M.L."/>
            <person name="Cummins C."/>
            <person name="Hoffmann M."/>
            <person name="Luo Y."/>
            <person name="Gonzalez-Escalona N."/>
            <person name="Allard M."/>
            <person name="Onderdonk A.B."/>
            <person name="Gerber G.K."/>
            <person name="Sonenshein A.L."/>
            <person name="Baliga N."/>
            <person name="Dupuy B."/>
            <person name="Bry L."/>
        </authorList>
    </citation>
    <scope>NUCLEOTIDE SEQUENCE [LARGE SCALE GENOMIC DNA]</scope>
    <source>
        <strain evidence="13 14">DSM 599</strain>
    </source>
</reference>
<comment type="caution">
    <text evidence="13">The sequence shown here is derived from an EMBL/GenBank/DDBJ whole genome shotgun (WGS) entry which is preliminary data.</text>
</comment>
<keyword evidence="5 13" id="KW-0808">Transferase</keyword>
<evidence type="ECO:0000256" key="6">
    <source>
        <dbReference type="ARBA" id="ARBA00022723"/>
    </source>
</evidence>
<dbReference type="Pfam" id="PF04715">
    <property type="entry name" value="Anth_synt_I_N"/>
    <property type="match status" value="1"/>
</dbReference>
<dbReference type="RefSeq" id="WP_221862166.1">
    <property type="nucleotide sequence ID" value="NZ_JAIKTU010000015.1"/>
</dbReference>
<evidence type="ECO:0000256" key="9">
    <source>
        <dbReference type="ARBA" id="ARBA00025634"/>
    </source>
</evidence>
<dbReference type="InterPro" id="IPR006805">
    <property type="entry name" value="Anth_synth_I_N"/>
</dbReference>
<gene>
    <name evidence="13" type="primary">pabB</name>
    <name evidence="13" type="ORF">K5V21_16175</name>
</gene>
<evidence type="ECO:0000256" key="3">
    <source>
        <dbReference type="ARBA" id="ARBA00013139"/>
    </source>
</evidence>
<dbReference type="EMBL" id="JAIKTU010000015">
    <property type="protein sequence ID" value="MBY0756983.1"/>
    <property type="molecule type" value="Genomic_DNA"/>
</dbReference>
<evidence type="ECO:0000256" key="4">
    <source>
        <dbReference type="ARBA" id="ARBA00020653"/>
    </source>
</evidence>
<evidence type="ECO:0000256" key="1">
    <source>
        <dbReference type="ARBA" id="ARBA00001946"/>
    </source>
</evidence>
<accession>A0ABS7L1P0</accession>
<organism evidence="13 14">
    <name type="scientific">Clostridium sardiniense</name>
    <name type="common">Clostridium absonum</name>
    <dbReference type="NCBI Taxonomy" id="29369"/>
    <lineage>
        <taxon>Bacteria</taxon>
        <taxon>Bacillati</taxon>
        <taxon>Bacillota</taxon>
        <taxon>Clostridia</taxon>
        <taxon>Eubacteriales</taxon>
        <taxon>Clostridiaceae</taxon>
        <taxon>Clostridium</taxon>
    </lineage>
</organism>
<dbReference type="InterPro" id="IPR015890">
    <property type="entry name" value="Chorismate_C"/>
</dbReference>
<dbReference type="InterPro" id="IPR019999">
    <property type="entry name" value="Anth_synth_I-like"/>
</dbReference>
<feature type="domain" description="Anthranilate synthase component I N-terminal" evidence="12">
    <location>
        <begin position="12"/>
        <end position="145"/>
    </location>
</feature>
<protein>
    <recommendedName>
        <fullName evidence="4">Anthranilate synthase component 1</fullName>
        <ecNumber evidence="3">2.6.1.85</ecNumber>
    </recommendedName>
</protein>
<proteinExistence type="predicted"/>
<evidence type="ECO:0000256" key="10">
    <source>
        <dbReference type="ARBA" id="ARBA00047683"/>
    </source>
</evidence>
<dbReference type="PANTHER" id="PTHR11236">
    <property type="entry name" value="AMINOBENZOATE/ANTHRANILATE SYNTHASE"/>
    <property type="match status" value="1"/>
</dbReference>
<evidence type="ECO:0000256" key="7">
    <source>
        <dbReference type="ARBA" id="ARBA00022842"/>
    </source>
</evidence>
<comment type="function">
    <text evidence="9">Part of a heterotetrameric complex that catalyzes the two-step biosynthesis of anthranilate, an intermediate in the biosynthesis of L-tryptophan. In the first step, the glutamine-binding beta subunit (TrpG) of anthranilate synthase (AS) provides the glutamine amidotransferase activity which generates ammonia as a substrate that, along with chorismate, is used in the second step, catalyzed by the large alpha subunit of AS (TrpE) to produce anthranilate. In the absence of TrpG, TrpE can synthesize anthranilate directly from chorismate and high concentrations of ammonia.</text>
</comment>
<sequence>MRFKIKEFITNLSPFDIYSVFSNEEDSVFLDSSKEDKNLSKYSFIGINSTEKFEVIDGKCYINSKEIDGEDGFLEIEKRIDKYKLNVQSDIPLLGGYIGYISYDAGRMIERLPNTAKEDFKIPDMRFILYNNIIIFDLINKKSYITSLGLEIDKDIDDEDKSIDIIESKILKAKSLDKIDICEGDTKFHSNFTKDEYINAVSTMKEYIRNGDIYIANMTQRFYCECTEEAFKIYSKLRSINEAPFSAYLNYKDFQVISSSPERFIQIKDRKVSTRPIKGTRPRGSNKKEDNYYRRELQNSEKDKSELLMIVDLERNDLSKVCKPNSVDVTELFKIEEYATVFHLVSTIEGVLESGNSAVKCMREAYPGGSITGAPKIRAMEIIEELEGVKRNIYTGSIGYFDLRGNSDFNIVIRTILKKEDKAYFGVGGGITWESNEEEEYEETLQKARALMKVLR</sequence>
<dbReference type="InterPro" id="IPR005801">
    <property type="entry name" value="ADC_synthase"/>
</dbReference>
<evidence type="ECO:0000256" key="2">
    <source>
        <dbReference type="ARBA" id="ARBA00011575"/>
    </source>
</evidence>
<evidence type="ECO:0000313" key="13">
    <source>
        <dbReference type="EMBL" id="MBY0756983.1"/>
    </source>
</evidence>
<evidence type="ECO:0000259" key="11">
    <source>
        <dbReference type="Pfam" id="PF00425"/>
    </source>
</evidence>
<comment type="cofactor">
    <cofactor evidence="1">
        <name>Mg(2+)</name>
        <dbReference type="ChEBI" id="CHEBI:18420"/>
    </cofactor>
</comment>
<evidence type="ECO:0000256" key="8">
    <source>
        <dbReference type="ARBA" id="ARBA00023239"/>
    </source>
</evidence>
<dbReference type="NCBIfam" id="TIGR00553">
    <property type="entry name" value="pabB"/>
    <property type="match status" value="1"/>
</dbReference>
<dbReference type="Pfam" id="PF00425">
    <property type="entry name" value="Chorismate_bind"/>
    <property type="match status" value="1"/>
</dbReference>
<dbReference type="Proteomes" id="UP001299068">
    <property type="component" value="Unassembled WGS sequence"/>
</dbReference>
<dbReference type="PRINTS" id="PR00095">
    <property type="entry name" value="ANTSNTHASEI"/>
</dbReference>
<comment type="subunit">
    <text evidence="2">Heterotetramer consisting of two non-identical subunits: a beta subunit (TrpG) and a large alpha subunit (TrpE).</text>
</comment>
<feature type="domain" description="Chorismate-utilising enzyme C-terminal" evidence="11">
    <location>
        <begin position="194"/>
        <end position="447"/>
    </location>
</feature>
<dbReference type="Gene3D" id="3.60.120.10">
    <property type="entry name" value="Anthranilate synthase"/>
    <property type="match status" value="1"/>
</dbReference>
<keyword evidence="6" id="KW-0479">Metal-binding</keyword>
<keyword evidence="14" id="KW-1185">Reference proteome</keyword>
<evidence type="ECO:0000259" key="12">
    <source>
        <dbReference type="Pfam" id="PF04715"/>
    </source>
</evidence>